<evidence type="ECO:0000313" key="3">
    <source>
        <dbReference type="Proteomes" id="UP000324800"/>
    </source>
</evidence>
<dbReference type="EMBL" id="SNRW01009760">
    <property type="protein sequence ID" value="KAA6377509.1"/>
    <property type="molecule type" value="Genomic_DNA"/>
</dbReference>
<proteinExistence type="predicted"/>
<gene>
    <name evidence="2" type="ORF">EZS28_026963</name>
</gene>
<feature type="compositionally biased region" description="Polar residues" evidence="1">
    <location>
        <begin position="1"/>
        <end position="20"/>
    </location>
</feature>
<dbReference type="Proteomes" id="UP000324800">
    <property type="component" value="Unassembled WGS sequence"/>
</dbReference>
<sequence length="102" mass="11621">MATQTDQDTILASQSSSTQGTDKESKTPYTYGKCHVTKLDIFERLSGITDDYNALEHEKVDIEDDFMNSIELRVQFDPVSGRIFILEQYEPVAEMRAQGFFS</sequence>
<name>A0A5J4V417_9EUKA</name>
<reference evidence="2 3" key="1">
    <citation type="submission" date="2019-03" db="EMBL/GenBank/DDBJ databases">
        <title>Single cell metagenomics reveals metabolic interactions within the superorganism composed of flagellate Streblomastix strix and complex community of Bacteroidetes bacteria on its surface.</title>
        <authorList>
            <person name="Treitli S.C."/>
            <person name="Kolisko M."/>
            <person name="Husnik F."/>
            <person name="Keeling P."/>
            <person name="Hampl V."/>
        </authorList>
    </citation>
    <scope>NUCLEOTIDE SEQUENCE [LARGE SCALE GENOMIC DNA]</scope>
    <source>
        <strain evidence="2">ST1C</strain>
    </source>
</reference>
<dbReference type="AlphaFoldDB" id="A0A5J4V417"/>
<feature type="region of interest" description="Disordered" evidence="1">
    <location>
        <begin position="1"/>
        <end position="29"/>
    </location>
</feature>
<organism evidence="2 3">
    <name type="scientific">Streblomastix strix</name>
    <dbReference type="NCBI Taxonomy" id="222440"/>
    <lineage>
        <taxon>Eukaryota</taxon>
        <taxon>Metamonada</taxon>
        <taxon>Preaxostyla</taxon>
        <taxon>Oxymonadida</taxon>
        <taxon>Streblomastigidae</taxon>
        <taxon>Streblomastix</taxon>
    </lineage>
</organism>
<comment type="caution">
    <text evidence="2">The sequence shown here is derived from an EMBL/GenBank/DDBJ whole genome shotgun (WGS) entry which is preliminary data.</text>
</comment>
<evidence type="ECO:0000256" key="1">
    <source>
        <dbReference type="SAM" id="MobiDB-lite"/>
    </source>
</evidence>
<protein>
    <submittedName>
        <fullName evidence="2">Uncharacterized protein</fullName>
    </submittedName>
</protein>
<evidence type="ECO:0000313" key="2">
    <source>
        <dbReference type="EMBL" id="KAA6377509.1"/>
    </source>
</evidence>
<accession>A0A5J4V417</accession>
<feature type="non-terminal residue" evidence="2">
    <location>
        <position position="102"/>
    </location>
</feature>